<sequence length="231" mass="24824">MTARSPLPPKNRPRGKRPSRGPAWPWDDTPANEKLIAANLATARKAATALGRVGRLPTADDVRDWHIAALSGVRVADSSVVGRFRGEDPGPTTAVAYVGLMAGLAPAGVPKAIHRFFRQLASRVDQLDPRRDEDGGLSDDLYDDVLDLLAWVHGQWVRIHPFVNLNGSTARLLTVSVAAYFGLPLPLPGKPRPTKTFGSGLGLSIEYGHAAGLQMAGTDEPMRLYLAQLLA</sequence>
<name>A0ABY7JV22_9ACTN</name>
<keyword evidence="4" id="KW-1185">Reference proteome</keyword>
<dbReference type="RefSeq" id="WP_269442059.1">
    <property type="nucleotide sequence ID" value="NZ_CP097463.1"/>
</dbReference>
<dbReference type="Proteomes" id="UP001164693">
    <property type="component" value="Chromosome"/>
</dbReference>
<dbReference type="Pfam" id="PF02661">
    <property type="entry name" value="Fic"/>
    <property type="match status" value="1"/>
</dbReference>
<dbReference type="Gene3D" id="1.10.3290.10">
    <property type="entry name" value="Fido-like domain"/>
    <property type="match status" value="1"/>
</dbReference>
<dbReference type="PROSITE" id="PS51459">
    <property type="entry name" value="FIDO"/>
    <property type="match status" value="1"/>
</dbReference>
<evidence type="ECO:0000259" key="2">
    <source>
        <dbReference type="PROSITE" id="PS51459"/>
    </source>
</evidence>
<feature type="region of interest" description="Disordered" evidence="1">
    <location>
        <begin position="1"/>
        <end position="29"/>
    </location>
</feature>
<feature type="domain" description="Fido" evidence="2">
    <location>
        <begin position="57"/>
        <end position="228"/>
    </location>
</feature>
<accession>A0ABY7JV22</accession>
<protein>
    <submittedName>
        <fullName evidence="3">Fic family protein</fullName>
    </submittedName>
</protein>
<dbReference type="EMBL" id="CP097463">
    <property type="protein sequence ID" value="WAX55543.1"/>
    <property type="molecule type" value="Genomic_DNA"/>
</dbReference>
<evidence type="ECO:0000313" key="4">
    <source>
        <dbReference type="Proteomes" id="UP001164693"/>
    </source>
</evidence>
<dbReference type="InterPro" id="IPR036597">
    <property type="entry name" value="Fido-like_dom_sf"/>
</dbReference>
<gene>
    <name evidence="3" type="ORF">M6B22_13435</name>
</gene>
<organism evidence="3 4">
    <name type="scientific">Jatrophihabitans cynanchi</name>
    <dbReference type="NCBI Taxonomy" id="2944128"/>
    <lineage>
        <taxon>Bacteria</taxon>
        <taxon>Bacillati</taxon>
        <taxon>Actinomycetota</taxon>
        <taxon>Actinomycetes</taxon>
        <taxon>Jatrophihabitantales</taxon>
        <taxon>Jatrophihabitantaceae</taxon>
        <taxon>Jatrophihabitans</taxon>
    </lineage>
</organism>
<dbReference type="SUPFAM" id="SSF140931">
    <property type="entry name" value="Fic-like"/>
    <property type="match status" value="1"/>
</dbReference>
<proteinExistence type="predicted"/>
<reference evidence="3" key="1">
    <citation type="submission" date="2022-05" db="EMBL/GenBank/DDBJ databases">
        <title>Jatrophihabitans sp. SB3-54 whole genome sequence.</title>
        <authorList>
            <person name="Suh M.K."/>
            <person name="Eom M.K."/>
            <person name="Kim J.S."/>
            <person name="Kim H.S."/>
            <person name="Do H.E."/>
            <person name="Shin Y.K."/>
            <person name="Lee J.-S."/>
        </authorList>
    </citation>
    <scope>NUCLEOTIDE SEQUENCE</scope>
    <source>
        <strain evidence="3">SB3-54</strain>
    </source>
</reference>
<evidence type="ECO:0000313" key="3">
    <source>
        <dbReference type="EMBL" id="WAX55543.1"/>
    </source>
</evidence>
<evidence type="ECO:0000256" key="1">
    <source>
        <dbReference type="SAM" id="MobiDB-lite"/>
    </source>
</evidence>
<feature type="compositionally biased region" description="Pro residues" evidence="1">
    <location>
        <begin position="1"/>
        <end position="10"/>
    </location>
</feature>
<dbReference type="InterPro" id="IPR003812">
    <property type="entry name" value="Fido"/>
</dbReference>